<reference evidence="2 3" key="1">
    <citation type="journal article" date="2013" name="Nature">
        <title>Insights into bilaterian evolution from three spiralian genomes.</title>
        <authorList>
            <person name="Simakov O."/>
            <person name="Marletaz F."/>
            <person name="Cho S.J."/>
            <person name="Edsinger-Gonzales E."/>
            <person name="Havlak P."/>
            <person name="Hellsten U."/>
            <person name="Kuo D.H."/>
            <person name="Larsson T."/>
            <person name="Lv J."/>
            <person name="Arendt D."/>
            <person name="Savage R."/>
            <person name="Osoegawa K."/>
            <person name="de Jong P."/>
            <person name="Grimwood J."/>
            <person name="Chapman J.A."/>
            <person name="Shapiro H."/>
            <person name="Aerts A."/>
            <person name="Otillar R.P."/>
            <person name="Terry A.Y."/>
            <person name="Boore J.L."/>
            <person name="Grigoriev I.V."/>
            <person name="Lindberg D.R."/>
            <person name="Seaver E.C."/>
            <person name="Weisblat D.A."/>
            <person name="Putnam N.H."/>
            <person name="Rokhsar D.S."/>
        </authorList>
    </citation>
    <scope>NUCLEOTIDE SEQUENCE [LARGE SCALE GENOMIC DNA]</scope>
</reference>
<evidence type="ECO:0000256" key="1">
    <source>
        <dbReference type="SAM" id="SignalP"/>
    </source>
</evidence>
<gene>
    <name evidence="2" type="ORF">LOTGIDRAFT_174406</name>
</gene>
<dbReference type="CTD" id="20242723"/>
<keyword evidence="3" id="KW-1185">Reference proteome</keyword>
<dbReference type="HOGENOM" id="CLU_1733565_0_0_1"/>
<dbReference type="KEGG" id="lgi:LOTGIDRAFT_174406"/>
<dbReference type="AlphaFoldDB" id="V4A2I4"/>
<dbReference type="OrthoDB" id="6137666at2759"/>
<feature type="chain" id="PRO_5004715688" description="Prokineticin domain-containing protein" evidence="1">
    <location>
        <begin position="23"/>
        <end position="151"/>
    </location>
</feature>
<evidence type="ECO:0008006" key="4">
    <source>
        <dbReference type="Google" id="ProtNLM"/>
    </source>
</evidence>
<dbReference type="RefSeq" id="XP_009051244.1">
    <property type="nucleotide sequence ID" value="XM_009052996.1"/>
</dbReference>
<sequence>MANLTFALTCIAVLFSLQVVSATKTCQSPNACGKGSCCRDDKHRAISVYAWKHAHYPLGPPVFFNTHKTGTCVVGKAQKGELCDSYCECDTGTVMISSTFDTQSCSTHDSLELSISITEKHDTKQSNRQIDTIVCYVLVSENCHCTKQSTS</sequence>
<evidence type="ECO:0000313" key="2">
    <source>
        <dbReference type="EMBL" id="ESO98078.1"/>
    </source>
</evidence>
<feature type="signal peptide" evidence="1">
    <location>
        <begin position="1"/>
        <end position="22"/>
    </location>
</feature>
<organism evidence="2 3">
    <name type="scientific">Lottia gigantea</name>
    <name type="common">Giant owl limpet</name>
    <dbReference type="NCBI Taxonomy" id="225164"/>
    <lineage>
        <taxon>Eukaryota</taxon>
        <taxon>Metazoa</taxon>
        <taxon>Spiralia</taxon>
        <taxon>Lophotrochozoa</taxon>
        <taxon>Mollusca</taxon>
        <taxon>Gastropoda</taxon>
        <taxon>Patellogastropoda</taxon>
        <taxon>Lottioidea</taxon>
        <taxon>Lottiidae</taxon>
        <taxon>Lottia</taxon>
    </lineage>
</organism>
<evidence type="ECO:0000313" key="3">
    <source>
        <dbReference type="Proteomes" id="UP000030746"/>
    </source>
</evidence>
<accession>V4A2I4</accession>
<dbReference type="GeneID" id="20242723"/>
<name>V4A2I4_LOTGI</name>
<dbReference type="EMBL" id="KB201280">
    <property type="protein sequence ID" value="ESO98078.1"/>
    <property type="molecule type" value="Genomic_DNA"/>
</dbReference>
<proteinExistence type="predicted"/>
<dbReference type="Proteomes" id="UP000030746">
    <property type="component" value="Unassembled WGS sequence"/>
</dbReference>
<protein>
    <recommendedName>
        <fullName evidence="4">Prokineticin domain-containing protein</fullName>
    </recommendedName>
</protein>
<keyword evidence="1" id="KW-0732">Signal</keyword>